<feature type="domain" description="Terpene synthase N-terminal" evidence="4">
    <location>
        <begin position="63"/>
        <end position="233"/>
    </location>
</feature>
<comment type="cofactor">
    <cofactor evidence="1">
        <name>Mg(2+)</name>
        <dbReference type="ChEBI" id="CHEBI:18420"/>
    </cofactor>
</comment>
<dbReference type="InterPro" id="IPR008930">
    <property type="entry name" value="Terpenoid_cyclase/PrenylTrfase"/>
</dbReference>
<dbReference type="InterPro" id="IPR005630">
    <property type="entry name" value="Terpene_synthase_metal-bd"/>
</dbReference>
<dbReference type="InterPro" id="IPR036965">
    <property type="entry name" value="Terpene_synth_N_sf"/>
</dbReference>
<evidence type="ECO:0000313" key="7">
    <source>
        <dbReference type="Proteomes" id="UP000316621"/>
    </source>
</evidence>
<dbReference type="Pfam" id="PF01397">
    <property type="entry name" value="Terpene_synth"/>
    <property type="match status" value="2"/>
</dbReference>
<dbReference type="InterPro" id="IPR044814">
    <property type="entry name" value="Terpene_cyclase_plant_C1"/>
</dbReference>
<accession>A0A4Y7IDZ0</accession>
<feature type="domain" description="Terpene synthase N-terminal" evidence="4">
    <location>
        <begin position="500"/>
        <end position="588"/>
    </location>
</feature>
<evidence type="ECO:0000259" key="5">
    <source>
        <dbReference type="Pfam" id="PF03936"/>
    </source>
</evidence>
<evidence type="ECO:0000259" key="4">
    <source>
        <dbReference type="Pfam" id="PF01397"/>
    </source>
</evidence>
<name>A0A4Y7IDZ0_PAPSO</name>
<feature type="domain" description="Terpene synthase metal-binding" evidence="5">
    <location>
        <begin position="711"/>
        <end position="789"/>
    </location>
</feature>
<dbReference type="FunFam" id="1.50.10.130:FF:000001">
    <property type="entry name" value="Isoprene synthase, chloroplastic"/>
    <property type="match status" value="1"/>
</dbReference>
<dbReference type="SFLD" id="SFLDG01014">
    <property type="entry name" value="Terpene_Cyclase_Like_1_N-term"/>
    <property type="match status" value="1"/>
</dbReference>
<dbReference type="PANTHER" id="PTHR31225:SF252">
    <property type="entry name" value="TERPENE SYNTHASE 12-RELATED"/>
    <property type="match status" value="1"/>
</dbReference>
<evidence type="ECO:0000256" key="1">
    <source>
        <dbReference type="ARBA" id="ARBA00001946"/>
    </source>
</evidence>
<dbReference type="Gene3D" id="1.50.10.130">
    <property type="entry name" value="Terpene synthase, N-terminal domain"/>
    <property type="match status" value="1"/>
</dbReference>
<dbReference type="InterPro" id="IPR050148">
    <property type="entry name" value="Terpene_synthase-like"/>
</dbReference>
<dbReference type="SUPFAM" id="SSF48576">
    <property type="entry name" value="Terpenoid synthases"/>
    <property type="match status" value="2"/>
</dbReference>
<dbReference type="Gene3D" id="1.10.600.10">
    <property type="entry name" value="Farnesyl Diphosphate Synthase"/>
    <property type="match status" value="5"/>
</dbReference>
<feature type="domain" description="Terpene synthase metal-binding" evidence="5">
    <location>
        <begin position="356"/>
        <end position="480"/>
    </location>
</feature>
<dbReference type="PANTHER" id="PTHR31225">
    <property type="entry name" value="OS04G0344100 PROTEIN-RELATED"/>
    <property type="match status" value="1"/>
</dbReference>
<dbReference type="Pfam" id="PF03936">
    <property type="entry name" value="Terpene_synth_C"/>
    <property type="match status" value="2"/>
</dbReference>
<protein>
    <submittedName>
        <fullName evidence="6">Uncharacterized protein</fullName>
    </submittedName>
</protein>
<keyword evidence="2" id="KW-0479">Metal-binding</keyword>
<dbReference type="Proteomes" id="UP000316621">
    <property type="component" value="Chromosome 1"/>
</dbReference>
<dbReference type="AlphaFoldDB" id="A0A4Y7IDZ0"/>
<dbReference type="CDD" id="cd00684">
    <property type="entry name" value="Terpene_cyclase_plant_C1"/>
    <property type="match status" value="1"/>
</dbReference>
<dbReference type="InterPro" id="IPR008949">
    <property type="entry name" value="Isoprenoid_synthase_dom_sf"/>
</dbReference>
<reference evidence="6 7" key="1">
    <citation type="journal article" date="2018" name="Science">
        <title>The opium poppy genome and morphinan production.</title>
        <authorList>
            <person name="Guo L."/>
            <person name="Winzer T."/>
            <person name="Yang X."/>
            <person name="Li Y."/>
            <person name="Ning Z."/>
            <person name="He Z."/>
            <person name="Teodor R."/>
            <person name="Lu Y."/>
            <person name="Bowser T.A."/>
            <person name="Graham I.A."/>
            <person name="Ye K."/>
        </authorList>
    </citation>
    <scope>NUCLEOTIDE SEQUENCE [LARGE SCALE GENOMIC DNA]</scope>
    <source>
        <strain evidence="7">cv. HN1</strain>
        <tissue evidence="6">Leaves</tissue>
    </source>
</reference>
<dbReference type="EMBL" id="CM010715">
    <property type="protein sequence ID" value="RZC47074.1"/>
    <property type="molecule type" value="Genomic_DNA"/>
</dbReference>
<evidence type="ECO:0000313" key="6">
    <source>
        <dbReference type="EMBL" id="RZC47074.1"/>
    </source>
</evidence>
<dbReference type="GO" id="GO:0000287">
    <property type="term" value="F:magnesium ion binding"/>
    <property type="evidence" value="ECO:0007669"/>
    <property type="project" value="InterPro"/>
</dbReference>
<dbReference type="Gramene" id="RZC47074">
    <property type="protein sequence ID" value="RZC47074"/>
    <property type="gene ID" value="C5167_040050"/>
</dbReference>
<keyword evidence="3" id="KW-0460">Magnesium</keyword>
<keyword evidence="7" id="KW-1185">Reference proteome</keyword>
<dbReference type="GO" id="GO:0010333">
    <property type="term" value="F:terpene synthase activity"/>
    <property type="evidence" value="ECO:0007669"/>
    <property type="project" value="InterPro"/>
</dbReference>
<dbReference type="GO" id="GO:0016102">
    <property type="term" value="P:diterpenoid biosynthetic process"/>
    <property type="evidence" value="ECO:0007669"/>
    <property type="project" value="InterPro"/>
</dbReference>
<dbReference type="InterPro" id="IPR001906">
    <property type="entry name" value="Terpene_synth_N"/>
</dbReference>
<dbReference type="SUPFAM" id="SSF48239">
    <property type="entry name" value="Terpenoid cyclases/Protein prenyltransferases"/>
    <property type="match status" value="2"/>
</dbReference>
<evidence type="ECO:0000256" key="2">
    <source>
        <dbReference type="ARBA" id="ARBA00022723"/>
    </source>
</evidence>
<organism evidence="6 7">
    <name type="scientific">Papaver somniferum</name>
    <name type="common">Opium poppy</name>
    <dbReference type="NCBI Taxonomy" id="3469"/>
    <lineage>
        <taxon>Eukaryota</taxon>
        <taxon>Viridiplantae</taxon>
        <taxon>Streptophyta</taxon>
        <taxon>Embryophyta</taxon>
        <taxon>Tracheophyta</taxon>
        <taxon>Spermatophyta</taxon>
        <taxon>Magnoliopsida</taxon>
        <taxon>Ranunculales</taxon>
        <taxon>Papaveraceae</taxon>
        <taxon>Papaveroideae</taxon>
        <taxon>Papaver</taxon>
    </lineage>
</organism>
<dbReference type="OMA" id="IMDTWKK"/>
<proteinExistence type="predicted"/>
<evidence type="ECO:0000256" key="3">
    <source>
        <dbReference type="ARBA" id="ARBA00022842"/>
    </source>
</evidence>
<sequence length="852" mass="98522">MAFSLHLQTQFCFISSKSLIKTNRLDTSQMNYRLYTKCTLISPKYNPVVVSKQQGNVYYQPTIWDYTFVESLQSNYKGHGYINQIEKLKKEATTMLEKAATPLAQLEMINVIQRLGMKYLFEEEIKEMLVNIYKDKPNGGEIYNLHASALRFMLLRQYGFKVSQDVFAIYMDTNGFKEHLSEDVKGMLSLYEAAHLASEGESILEEAILFTKRKLAEGINNNVELRNQVNRSLEIPLHWRMERSEARWYINEYKDAQDMNRVFLKLAELNFNIYQATHQEDLRNMSRWWRSLGVASKLNFARDRLVGSFLFSIGISAEAKSQRCTEWLTKVMNFVLIIDDIYDVHGSLEELEIFADVWANFIKAMLVEARWCNKGYTPTVKEYLSNGWLSSSGSVFLVHAFFATKQRITTDVLRALEDNHNLLYCASMIFRLSNDLATSSAELERGDVSSSVHCYMREMSSSEEDARLYISGLIMDTWKKMNESIIDTTFDLPFIRIALNLARTAMFFYQYGDGLGVEDDVFTIYMDTNGFKEHLSEDVKGMLSLYEAAHLASEGESILEETILFTKRKLSEGINNNVELRNQVKSSLEIPLHWRMERSEARWSINEYKDAQDMNRVFLKLAELNFNIYQATHQEDLRNMSRWWRSLGVASKLNFARDRLVGSFLFSIGISAEAKSQRCTEWLTKVMNFVLIIDDIYDVHGSLEELEIFADVWENFIKAMLVEARWCNKGYTPTVEEYLSNGWLSSSGSVFLVHAFFATKQRITTDVLRALEDNHNLFGLIMDTWKKMNESIIDTTFDLPFIRIALNLARTAMFFYQYGDGLGVEDGKSKDHLLSILLHIKEDVEADVAAPD</sequence>
<gene>
    <name evidence="6" type="ORF">C5167_040050</name>
</gene>